<evidence type="ECO:0000256" key="2">
    <source>
        <dbReference type="RuleBase" id="RU003876"/>
    </source>
</evidence>
<organism evidence="4 5">
    <name type="scientific">Orchesella dallaii</name>
    <dbReference type="NCBI Taxonomy" id="48710"/>
    <lineage>
        <taxon>Eukaryota</taxon>
        <taxon>Metazoa</taxon>
        <taxon>Ecdysozoa</taxon>
        <taxon>Arthropoda</taxon>
        <taxon>Hexapoda</taxon>
        <taxon>Collembola</taxon>
        <taxon>Entomobryomorpha</taxon>
        <taxon>Entomobryoidea</taxon>
        <taxon>Orchesellidae</taxon>
        <taxon>Orchesellinae</taxon>
        <taxon>Orchesella</taxon>
    </lineage>
</organism>
<evidence type="ECO:0000313" key="5">
    <source>
        <dbReference type="Proteomes" id="UP001642540"/>
    </source>
</evidence>
<accession>A0ABP1RKF7</accession>
<dbReference type="EMBL" id="CAXLJM020000078">
    <property type="protein sequence ID" value="CAL8129535.1"/>
    <property type="molecule type" value="Genomic_DNA"/>
</dbReference>
<dbReference type="SUPFAM" id="SSF143113">
    <property type="entry name" value="NAP-like"/>
    <property type="match status" value="1"/>
</dbReference>
<proteinExistence type="inferred from homology"/>
<evidence type="ECO:0000256" key="1">
    <source>
        <dbReference type="ARBA" id="ARBA00009947"/>
    </source>
</evidence>
<feature type="region of interest" description="Disordered" evidence="3">
    <location>
        <begin position="1"/>
        <end position="36"/>
    </location>
</feature>
<dbReference type="PANTHER" id="PTHR11875">
    <property type="entry name" value="TESTIS-SPECIFIC Y-ENCODED PROTEIN"/>
    <property type="match status" value="1"/>
</dbReference>
<protein>
    <recommendedName>
        <fullName evidence="6">Nucleosome assembly protein 1-like 4</fullName>
    </recommendedName>
</protein>
<dbReference type="Gene3D" id="3.30.1120.90">
    <property type="entry name" value="Nucleosome assembly protein"/>
    <property type="match status" value="1"/>
</dbReference>
<feature type="compositionally biased region" description="Acidic residues" evidence="3">
    <location>
        <begin position="15"/>
        <end position="27"/>
    </location>
</feature>
<reference evidence="4 5" key="1">
    <citation type="submission" date="2024-08" db="EMBL/GenBank/DDBJ databases">
        <authorList>
            <person name="Cucini C."/>
            <person name="Frati F."/>
        </authorList>
    </citation>
    <scope>NUCLEOTIDE SEQUENCE [LARGE SCALE GENOMIC DNA]</scope>
</reference>
<dbReference type="InterPro" id="IPR002164">
    <property type="entry name" value="NAP_family"/>
</dbReference>
<gene>
    <name evidence="4" type="ORF">ODALV1_LOCUS23257</name>
</gene>
<keyword evidence="5" id="KW-1185">Reference proteome</keyword>
<evidence type="ECO:0008006" key="6">
    <source>
        <dbReference type="Google" id="ProtNLM"/>
    </source>
</evidence>
<sequence length="385" mass="43965">MSDPEKAQPAADTSAEVDEVGEEEEEGTGTKGNLITLPPGLLEAGIQDIPAEVERRIKALKKIQVDITQIESQFFSEMHDLEVKYAPMYTQFFEKRREIVLGKYEPTDVECDFSLAGGDSDTEDLNELVNKVKLENEQKDAKKETTPVCGIPEFWLTIFRNVGMLSDLVQEHDIPILKHLIDIRVEMTTEPMGFQLFFDFSANEHFTNSVLTKKYEMKCEVDPQDPFSFEGPEIIKCSGCKIDWNKGKNVTVRVVRKKQKHKQRGSIRMVSKTEEVPSFFDFFNPPEVYDEIDPDEETQMKLTSDFEVGQYIRERIVPRAVLYFTGEALEDDYDEEEEEEEEEEDDEGDEDDDEDVPHGHGQAAGGGRGGRYNRAVNLRNSSFQS</sequence>
<dbReference type="InterPro" id="IPR037231">
    <property type="entry name" value="NAP-like_sf"/>
</dbReference>
<comment type="similarity">
    <text evidence="1 2">Belongs to the nucleosome assembly protein (NAP) family.</text>
</comment>
<feature type="region of interest" description="Disordered" evidence="3">
    <location>
        <begin position="328"/>
        <end position="385"/>
    </location>
</feature>
<dbReference type="Pfam" id="PF00956">
    <property type="entry name" value="NAP"/>
    <property type="match status" value="1"/>
</dbReference>
<dbReference type="Gene3D" id="1.20.5.1500">
    <property type="match status" value="1"/>
</dbReference>
<dbReference type="Proteomes" id="UP001642540">
    <property type="component" value="Unassembled WGS sequence"/>
</dbReference>
<evidence type="ECO:0000313" key="4">
    <source>
        <dbReference type="EMBL" id="CAL8129535.1"/>
    </source>
</evidence>
<feature type="compositionally biased region" description="Acidic residues" evidence="3">
    <location>
        <begin position="328"/>
        <end position="355"/>
    </location>
</feature>
<evidence type="ECO:0000256" key="3">
    <source>
        <dbReference type="SAM" id="MobiDB-lite"/>
    </source>
</evidence>
<comment type="caution">
    <text evidence="4">The sequence shown here is derived from an EMBL/GenBank/DDBJ whole genome shotgun (WGS) entry which is preliminary data.</text>
</comment>
<name>A0ABP1RKF7_9HEXA</name>